<evidence type="ECO:0000313" key="3">
    <source>
        <dbReference type="Proteomes" id="UP001201812"/>
    </source>
</evidence>
<comment type="caution">
    <text evidence="2">The sequence shown here is derived from an EMBL/GenBank/DDBJ whole genome shotgun (WGS) entry which is preliminary data.</text>
</comment>
<dbReference type="AlphaFoldDB" id="A0AAD4QTU0"/>
<protein>
    <submittedName>
        <fullName evidence="2">Uncharacterized protein</fullName>
    </submittedName>
</protein>
<feature type="chain" id="PRO_5042234977" evidence="1">
    <location>
        <begin position="27"/>
        <end position="94"/>
    </location>
</feature>
<gene>
    <name evidence="2" type="ORF">DdX_20082</name>
</gene>
<sequence>MPMSHFRVTTLFLFAILFISAIYSTAIQPQAAIQLANNEAAPDIEMGVGDISCTLKVPKIEIVKGKCVRLRSGSTACHSDSYLDPMNEDCLMFG</sequence>
<reference evidence="2" key="1">
    <citation type="submission" date="2022-01" db="EMBL/GenBank/DDBJ databases">
        <title>Genome Sequence Resource for Two Populations of Ditylenchus destructor, the Migratory Endoparasitic Phytonematode.</title>
        <authorList>
            <person name="Zhang H."/>
            <person name="Lin R."/>
            <person name="Xie B."/>
        </authorList>
    </citation>
    <scope>NUCLEOTIDE SEQUENCE</scope>
    <source>
        <strain evidence="2">BazhouSP</strain>
    </source>
</reference>
<keyword evidence="3" id="KW-1185">Reference proteome</keyword>
<accession>A0AAD4QTU0</accession>
<proteinExistence type="predicted"/>
<dbReference type="Proteomes" id="UP001201812">
    <property type="component" value="Unassembled WGS sequence"/>
</dbReference>
<feature type="signal peptide" evidence="1">
    <location>
        <begin position="1"/>
        <end position="26"/>
    </location>
</feature>
<name>A0AAD4QTU0_9BILA</name>
<dbReference type="EMBL" id="JAKKPZ010000502">
    <property type="protein sequence ID" value="KAI1694511.1"/>
    <property type="molecule type" value="Genomic_DNA"/>
</dbReference>
<evidence type="ECO:0000313" key="2">
    <source>
        <dbReference type="EMBL" id="KAI1694511.1"/>
    </source>
</evidence>
<keyword evidence="1" id="KW-0732">Signal</keyword>
<evidence type="ECO:0000256" key="1">
    <source>
        <dbReference type="SAM" id="SignalP"/>
    </source>
</evidence>
<organism evidence="2 3">
    <name type="scientific">Ditylenchus destructor</name>
    <dbReference type="NCBI Taxonomy" id="166010"/>
    <lineage>
        <taxon>Eukaryota</taxon>
        <taxon>Metazoa</taxon>
        <taxon>Ecdysozoa</taxon>
        <taxon>Nematoda</taxon>
        <taxon>Chromadorea</taxon>
        <taxon>Rhabditida</taxon>
        <taxon>Tylenchina</taxon>
        <taxon>Tylenchomorpha</taxon>
        <taxon>Sphaerularioidea</taxon>
        <taxon>Anguinidae</taxon>
        <taxon>Anguininae</taxon>
        <taxon>Ditylenchus</taxon>
    </lineage>
</organism>